<evidence type="ECO:0000313" key="7">
    <source>
        <dbReference type="EMBL" id="TYC55139.1"/>
    </source>
</evidence>
<dbReference type="GO" id="GO:0071732">
    <property type="term" value="P:cellular response to nitric oxide"/>
    <property type="evidence" value="ECO:0007669"/>
    <property type="project" value="UniProtKB-ARBA"/>
</dbReference>
<dbReference type="PROSITE" id="PS50883">
    <property type="entry name" value="EAL"/>
    <property type="match status" value="1"/>
</dbReference>
<dbReference type="InterPro" id="IPR052155">
    <property type="entry name" value="Biofilm_reg_signaling"/>
</dbReference>
<comment type="catalytic activity">
    <reaction evidence="1">
        <text>3',3'-c-di-GMP + H2O = 5'-phosphoguanylyl(3'-&gt;5')guanosine + H(+)</text>
        <dbReference type="Rhea" id="RHEA:24902"/>
        <dbReference type="ChEBI" id="CHEBI:15377"/>
        <dbReference type="ChEBI" id="CHEBI:15378"/>
        <dbReference type="ChEBI" id="CHEBI:58754"/>
        <dbReference type="ChEBI" id="CHEBI:58805"/>
        <dbReference type="EC" id="3.1.4.52"/>
    </reaction>
    <physiologicalReaction direction="left-to-right" evidence="1">
        <dbReference type="Rhea" id="RHEA:24903"/>
    </physiologicalReaction>
</comment>
<dbReference type="SUPFAM" id="SSF55785">
    <property type="entry name" value="PYP-like sensor domain (PAS domain)"/>
    <property type="match status" value="2"/>
</dbReference>
<feature type="domain" description="PAC" evidence="4">
    <location>
        <begin position="386"/>
        <end position="440"/>
    </location>
</feature>
<evidence type="ECO:0000256" key="2">
    <source>
        <dbReference type="SAM" id="Phobius"/>
    </source>
</evidence>
<evidence type="ECO:0000259" key="4">
    <source>
        <dbReference type="PROSITE" id="PS50113"/>
    </source>
</evidence>
<dbReference type="CDD" id="cd12915">
    <property type="entry name" value="PDC2_DGC_like"/>
    <property type="match status" value="1"/>
</dbReference>
<dbReference type="OrthoDB" id="9813903at2"/>
<feature type="domain" description="EAL" evidence="5">
    <location>
        <begin position="740"/>
        <end position="994"/>
    </location>
</feature>
<feature type="domain" description="GGDEF" evidence="6">
    <location>
        <begin position="593"/>
        <end position="731"/>
    </location>
</feature>
<dbReference type="AlphaFoldDB" id="A0A6C2CNN5"/>
<keyword evidence="2" id="KW-0472">Membrane</keyword>
<comment type="caution">
    <text evidence="7">The sequence shown here is derived from an EMBL/GenBank/DDBJ whole genome shotgun (WGS) entry which is preliminary data.</text>
</comment>
<dbReference type="SUPFAM" id="SSF55073">
    <property type="entry name" value="Nucleotide cyclase"/>
    <property type="match status" value="1"/>
</dbReference>
<evidence type="ECO:0000259" key="6">
    <source>
        <dbReference type="PROSITE" id="PS50887"/>
    </source>
</evidence>
<dbReference type="InterPro" id="IPR029787">
    <property type="entry name" value="Nucleotide_cyclase"/>
</dbReference>
<evidence type="ECO:0000256" key="1">
    <source>
        <dbReference type="ARBA" id="ARBA00051114"/>
    </source>
</evidence>
<dbReference type="InterPro" id="IPR000014">
    <property type="entry name" value="PAS"/>
</dbReference>
<evidence type="ECO:0000259" key="5">
    <source>
        <dbReference type="PROSITE" id="PS50883"/>
    </source>
</evidence>
<dbReference type="SMART" id="SM00086">
    <property type="entry name" value="PAC"/>
    <property type="match status" value="2"/>
</dbReference>
<reference evidence="7 8" key="1">
    <citation type="submission" date="2019-01" db="EMBL/GenBank/DDBJ databases">
        <title>Zoogloea oleivorans genome sequencing and assembly.</title>
        <authorList>
            <person name="Tancsics A."/>
            <person name="Farkas M."/>
            <person name="Kriszt B."/>
            <person name="Maroti G."/>
            <person name="Horvath B."/>
        </authorList>
    </citation>
    <scope>NUCLEOTIDE SEQUENCE [LARGE SCALE GENOMIC DNA]</scope>
    <source>
        <strain evidence="7 8">Buc</strain>
    </source>
</reference>
<dbReference type="PROSITE" id="PS50112">
    <property type="entry name" value="PAS"/>
    <property type="match status" value="2"/>
</dbReference>
<evidence type="ECO:0000313" key="8">
    <source>
        <dbReference type="Proteomes" id="UP000389128"/>
    </source>
</evidence>
<dbReference type="CDD" id="cd00130">
    <property type="entry name" value="PAS"/>
    <property type="match status" value="2"/>
</dbReference>
<feature type="domain" description="PAS" evidence="3">
    <location>
        <begin position="315"/>
        <end position="373"/>
    </location>
</feature>
<feature type="domain" description="PAS" evidence="3">
    <location>
        <begin position="453"/>
        <end position="482"/>
    </location>
</feature>
<keyword evidence="2" id="KW-0812">Transmembrane</keyword>
<keyword evidence="8" id="KW-1185">Reference proteome</keyword>
<name>A0A6C2CNN5_9RHOO</name>
<dbReference type="PROSITE" id="PS50113">
    <property type="entry name" value="PAC"/>
    <property type="match status" value="2"/>
</dbReference>
<protein>
    <submittedName>
        <fullName evidence="7">Bifunctional diguanylate cyclase/phosphodiesterase</fullName>
    </submittedName>
</protein>
<dbReference type="SUPFAM" id="SSF141868">
    <property type="entry name" value="EAL domain-like"/>
    <property type="match status" value="1"/>
</dbReference>
<dbReference type="PANTHER" id="PTHR44757:SF2">
    <property type="entry name" value="BIOFILM ARCHITECTURE MAINTENANCE PROTEIN MBAA"/>
    <property type="match status" value="1"/>
</dbReference>
<dbReference type="InterPro" id="IPR001633">
    <property type="entry name" value="EAL_dom"/>
</dbReference>
<dbReference type="Gene3D" id="3.30.450.20">
    <property type="entry name" value="PAS domain"/>
    <property type="match status" value="4"/>
</dbReference>
<dbReference type="EMBL" id="SDKK01000014">
    <property type="protein sequence ID" value="TYC55139.1"/>
    <property type="molecule type" value="Genomic_DNA"/>
</dbReference>
<dbReference type="InterPro" id="IPR001610">
    <property type="entry name" value="PAC"/>
</dbReference>
<dbReference type="InterPro" id="IPR035965">
    <property type="entry name" value="PAS-like_dom_sf"/>
</dbReference>
<dbReference type="InterPro" id="IPR000700">
    <property type="entry name" value="PAS-assoc_C"/>
</dbReference>
<keyword evidence="2" id="KW-1133">Transmembrane helix</keyword>
<dbReference type="SMART" id="SM00091">
    <property type="entry name" value="PAS"/>
    <property type="match status" value="2"/>
</dbReference>
<dbReference type="InterPro" id="IPR000160">
    <property type="entry name" value="GGDEF_dom"/>
</dbReference>
<dbReference type="Pfam" id="PF00990">
    <property type="entry name" value="GGDEF"/>
    <property type="match status" value="1"/>
</dbReference>
<evidence type="ECO:0000259" key="3">
    <source>
        <dbReference type="PROSITE" id="PS50112"/>
    </source>
</evidence>
<dbReference type="Gene3D" id="3.30.70.270">
    <property type="match status" value="1"/>
</dbReference>
<dbReference type="FunFam" id="3.30.70.270:FF:000001">
    <property type="entry name" value="Diguanylate cyclase domain protein"/>
    <property type="match status" value="1"/>
</dbReference>
<dbReference type="Pfam" id="PF00563">
    <property type="entry name" value="EAL"/>
    <property type="match status" value="1"/>
</dbReference>
<organism evidence="7 8">
    <name type="scientific">Zoogloea oleivorans</name>
    <dbReference type="NCBI Taxonomy" id="1552750"/>
    <lineage>
        <taxon>Bacteria</taxon>
        <taxon>Pseudomonadati</taxon>
        <taxon>Pseudomonadota</taxon>
        <taxon>Betaproteobacteria</taxon>
        <taxon>Rhodocyclales</taxon>
        <taxon>Zoogloeaceae</taxon>
        <taxon>Zoogloea</taxon>
    </lineage>
</organism>
<sequence length="997" mass="109788">MSPHTRRGRRALFIAIVLLASLGAFAATSYVVWRLRVENIDRQLEAAALSARSFEDHLTQSFSAIERSLVHAAEGDQRAASLTHFLRHAPYLRSIAVLGRDGRIVVSTDRRNLGARPPLAEFLPRTTGPLEDLRAGPFRNGRDFHDSGSPQAGSGYIPVSIDVRQGDAHWDTVVASVNPDYFLNFYGNHIAPEDGTVELLRYDGHLLLSTDEQAIPGRPDGNGGLIARLADAEAGRLQETLPDGRTVLTAYRASRAYPFVLVVRMDRERLLAGWRLEAIHTVSIVAAAFLSTLALAILYFLRFERLARDQERDQARQRIAAIAFESQEGMVVTDDQARILQVNKAFTRMTGYSAEEAIGVSMNILKSGVHDADFYRGIRTSLAEAGTWAGEIINRHKDGTLHPHFVTITAVCNDEGEVTHFVSAQTDITERKRAEIDLRIAAAAFQSREGMCVTDATGVILRVNRAFTKVTGYSAEEAVGQTPRILRSGRHDKAFYEDMWRSIDATGSWEGEIWNRRKCGELFPEWLTITTVRDDVGIVTHYVATLTDITQRKEAEYEIRNLAFYDPLTRLPNRRLLLERLKHALSAITRSEHGGALLFIDLDNFKTLNDTYGHDMGDLLLQRVAERLAGCVREADTVARLGGDEFVVLLEDLSGTPQDAALQAKTVGEKILEALNRPYPLADHEYHSTPSIGITLFSGPHNLSDDLMKRADLALYGAKAAGRNTLRFFDPAMQAAVTARASLEADLRKGLQQGQFVLHYQPQIDDSGTISGTEALVRWQHPSLGLVAPTTFIPLAEETGLILPLGQWVLETACRQLATWAAVPGRAHLSVSVNVSVRQFRQPDFVAQVLAVLERTGAAPGRLQLELTESLLLDDVEEVIAKMEALRARGVSFALDDFGTGYSSLSYLRRLPLDQLKIDKSFVTDIIGNANDAVISQTIVALAHSLGLAVIAEGVETTEQRQFLALQGCRSYQGFLLSAPLALADLEALLDQPAGAA</sequence>
<dbReference type="CDD" id="cd01948">
    <property type="entry name" value="EAL"/>
    <property type="match status" value="1"/>
</dbReference>
<dbReference type="Pfam" id="PF13426">
    <property type="entry name" value="PAS_9"/>
    <property type="match status" value="2"/>
</dbReference>
<dbReference type="SMART" id="SM00052">
    <property type="entry name" value="EAL"/>
    <property type="match status" value="1"/>
</dbReference>
<dbReference type="NCBIfam" id="TIGR00254">
    <property type="entry name" value="GGDEF"/>
    <property type="match status" value="1"/>
</dbReference>
<feature type="domain" description="PAC" evidence="4">
    <location>
        <begin position="509"/>
        <end position="561"/>
    </location>
</feature>
<dbReference type="InterPro" id="IPR035919">
    <property type="entry name" value="EAL_sf"/>
</dbReference>
<accession>A0A6C2CNN5</accession>
<dbReference type="Proteomes" id="UP000389128">
    <property type="component" value="Unassembled WGS sequence"/>
</dbReference>
<proteinExistence type="predicted"/>
<dbReference type="PANTHER" id="PTHR44757">
    <property type="entry name" value="DIGUANYLATE CYCLASE DGCP"/>
    <property type="match status" value="1"/>
</dbReference>
<dbReference type="GO" id="GO:0071111">
    <property type="term" value="F:cyclic-guanylate-specific phosphodiesterase activity"/>
    <property type="evidence" value="ECO:0007669"/>
    <property type="project" value="UniProtKB-EC"/>
</dbReference>
<dbReference type="RefSeq" id="WP_148579999.1">
    <property type="nucleotide sequence ID" value="NZ_SDKK01000014.1"/>
</dbReference>
<feature type="transmembrane region" description="Helical" evidence="2">
    <location>
        <begin position="278"/>
        <end position="301"/>
    </location>
</feature>
<dbReference type="Gene3D" id="3.20.20.450">
    <property type="entry name" value="EAL domain"/>
    <property type="match status" value="1"/>
</dbReference>
<dbReference type="InterPro" id="IPR043128">
    <property type="entry name" value="Rev_trsase/Diguanyl_cyclase"/>
</dbReference>
<dbReference type="CDD" id="cd01949">
    <property type="entry name" value="GGDEF"/>
    <property type="match status" value="1"/>
</dbReference>
<dbReference type="PROSITE" id="PS50887">
    <property type="entry name" value="GGDEF"/>
    <property type="match status" value="1"/>
</dbReference>
<dbReference type="FunFam" id="3.20.20.450:FF:000001">
    <property type="entry name" value="Cyclic di-GMP phosphodiesterase yahA"/>
    <property type="match status" value="1"/>
</dbReference>
<dbReference type="NCBIfam" id="TIGR00229">
    <property type="entry name" value="sensory_box"/>
    <property type="match status" value="2"/>
</dbReference>
<gene>
    <name evidence="7" type="ORF">ETQ85_15605</name>
</gene>
<dbReference type="SMART" id="SM00267">
    <property type="entry name" value="GGDEF"/>
    <property type="match status" value="1"/>
</dbReference>